<gene>
    <name evidence="1" type="ORF">METZ01_LOCUS76304</name>
</gene>
<proteinExistence type="predicted"/>
<organism evidence="1">
    <name type="scientific">marine metagenome</name>
    <dbReference type="NCBI Taxonomy" id="408172"/>
    <lineage>
        <taxon>unclassified sequences</taxon>
        <taxon>metagenomes</taxon>
        <taxon>ecological metagenomes</taxon>
    </lineage>
</organism>
<dbReference type="AlphaFoldDB" id="A0A381U5C8"/>
<protein>
    <submittedName>
        <fullName evidence="1">Uncharacterized protein</fullName>
    </submittedName>
</protein>
<dbReference type="EMBL" id="UINC01005772">
    <property type="protein sequence ID" value="SVA23450.1"/>
    <property type="molecule type" value="Genomic_DNA"/>
</dbReference>
<accession>A0A381U5C8</accession>
<name>A0A381U5C8_9ZZZZ</name>
<sequence>MGVMGLLVAFALFYYTGFNPFSKTEGPQESAEEENTVMKIMAIRKTIPKIPSVSLASGPAWERDLFSTILEVQTEDVQEEKYILTGIESSNSPSAIIDGEPVRIGYKVGEYEVIDISRNQVVLYGNQTRFVLVLNQELESEPLYKGEFDKAFKEARLNGLESFRFQGRIYHTRLKSESDEF</sequence>
<reference evidence="1" key="1">
    <citation type="submission" date="2018-05" db="EMBL/GenBank/DDBJ databases">
        <authorList>
            <person name="Lanie J.A."/>
            <person name="Ng W.-L."/>
            <person name="Kazmierczak K.M."/>
            <person name="Andrzejewski T.M."/>
            <person name="Davidsen T.M."/>
            <person name="Wayne K.J."/>
            <person name="Tettelin H."/>
            <person name="Glass J.I."/>
            <person name="Rusch D."/>
            <person name="Podicherti R."/>
            <person name="Tsui H.-C.T."/>
            <person name="Winkler M.E."/>
        </authorList>
    </citation>
    <scope>NUCLEOTIDE SEQUENCE</scope>
</reference>
<evidence type="ECO:0000313" key="1">
    <source>
        <dbReference type="EMBL" id="SVA23450.1"/>
    </source>
</evidence>